<feature type="region of interest" description="Disordered" evidence="1">
    <location>
        <begin position="95"/>
        <end position="117"/>
    </location>
</feature>
<evidence type="ECO:0000313" key="3">
    <source>
        <dbReference type="Proteomes" id="UP001218071"/>
    </source>
</evidence>
<proteinExistence type="predicted"/>
<sequence>MRAMSKKVCSVVVVDIAVPRRIWSSVSVRWIYTTPLGQACRGGTDLSTAWTWSSGVLATHMSLRYADARPVSTASRIDSPTQYARAQCCWWMRSASKASRPSACEVDSRTSSPSSNA</sequence>
<accession>A0ABY7UG83</accession>
<evidence type="ECO:0000313" key="2">
    <source>
        <dbReference type="EMBL" id="WCZ37700.1"/>
    </source>
</evidence>
<dbReference type="Proteomes" id="UP001218071">
    <property type="component" value="Chromosome"/>
</dbReference>
<protein>
    <submittedName>
        <fullName evidence="2">Uncharacterized protein</fullName>
    </submittedName>
</protein>
<dbReference type="EMBL" id="CP063194">
    <property type="protein sequence ID" value="WCZ37700.1"/>
    <property type="molecule type" value="Genomic_DNA"/>
</dbReference>
<keyword evidence="3" id="KW-1185">Reference proteome</keyword>
<name>A0ABY7UG83_9CORY</name>
<reference evidence="2 3" key="1">
    <citation type="submission" date="2020-10" db="EMBL/GenBank/DDBJ databases">
        <title>Complete genome sequence of Corynebacterium jeddahense DSM 45997, type strain of Corynebacterium jeddahense.</title>
        <authorList>
            <person name="Busche T."/>
            <person name="Kalinowski J."/>
            <person name="Ruckert C."/>
        </authorList>
    </citation>
    <scope>NUCLEOTIDE SEQUENCE [LARGE SCALE GENOMIC DNA]</scope>
    <source>
        <strain evidence="2 3">DSM 45997</strain>
    </source>
</reference>
<evidence type="ECO:0000256" key="1">
    <source>
        <dbReference type="SAM" id="MobiDB-lite"/>
    </source>
</evidence>
<organism evidence="2 3">
    <name type="scientific">Corynebacterium jeddahense</name>
    <dbReference type="NCBI Taxonomy" id="1414719"/>
    <lineage>
        <taxon>Bacteria</taxon>
        <taxon>Bacillati</taxon>
        <taxon>Actinomycetota</taxon>
        <taxon>Actinomycetes</taxon>
        <taxon>Mycobacteriales</taxon>
        <taxon>Corynebacteriaceae</taxon>
        <taxon>Corynebacterium</taxon>
    </lineage>
</organism>
<gene>
    <name evidence="2" type="ORF">CJEDD_00320</name>
</gene>